<name>A0A9W7A7H7_9STRA</name>
<protein>
    <submittedName>
        <fullName evidence="1">Uncharacterized protein</fullName>
    </submittedName>
</protein>
<evidence type="ECO:0000313" key="2">
    <source>
        <dbReference type="Proteomes" id="UP001162640"/>
    </source>
</evidence>
<accession>A0A9W7A7H7</accession>
<organism evidence="1 2">
    <name type="scientific">Triparma laevis f. inornata</name>
    <dbReference type="NCBI Taxonomy" id="1714386"/>
    <lineage>
        <taxon>Eukaryota</taxon>
        <taxon>Sar</taxon>
        <taxon>Stramenopiles</taxon>
        <taxon>Ochrophyta</taxon>
        <taxon>Bolidophyceae</taxon>
        <taxon>Parmales</taxon>
        <taxon>Triparmaceae</taxon>
        <taxon>Triparma</taxon>
    </lineage>
</organism>
<comment type="caution">
    <text evidence="1">The sequence shown here is derived from an EMBL/GenBank/DDBJ whole genome shotgun (WGS) entry which is preliminary data.</text>
</comment>
<dbReference type="Proteomes" id="UP001162640">
    <property type="component" value="Unassembled WGS sequence"/>
</dbReference>
<gene>
    <name evidence="1" type="ORF">TL16_g04054</name>
</gene>
<reference evidence="2" key="1">
    <citation type="journal article" date="2023" name="Commun. Biol.">
        <title>Genome analysis of Parmales, the sister group of diatoms, reveals the evolutionary specialization of diatoms from phago-mixotrophs to photoautotrophs.</title>
        <authorList>
            <person name="Ban H."/>
            <person name="Sato S."/>
            <person name="Yoshikawa S."/>
            <person name="Yamada K."/>
            <person name="Nakamura Y."/>
            <person name="Ichinomiya M."/>
            <person name="Sato N."/>
            <person name="Blanc-Mathieu R."/>
            <person name="Endo H."/>
            <person name="Kuwata A."/>
            <person name="Ogata H."/>
        </authorList>
    </citation>
    <scope>NUCLEOTIDE SEQUENCE [LARGE SCALE GENOMIC DNA]</scope>
</reference>
<evidence type="ECO:0000313" key="1">
    <source>
        <dbReference type="EMBL" id="GMH64845.1"/>
    </source>
</evidence>
<proteinExistence type="predicted"/>
<dbReference type="EMBL" id="BLQM01000110">
    <property type="protein sequence ID" value="GMH64845.1"/>
    <property type="molecule type" value="Genomic_DNA"/>
</dbReference>
<dbReference type="AlphaFoldDB" id="A0A9W7A7H7"/>
<sequence length="68" mass="7300">MIFPLRSSPGSFDISSLFSAVPPGIGKEELALLLNFKKAQIEADANVRKAQIEADAEVKKADAEVKKA</sequence>
<feature type="non-terminal residue" evidence="1">
    <location>
        <position position="68"/>
    </location>
</feature>